<feature type="compositionally biased region" description="Pro residues" evidence="3">
    <location>
        <begin position="48"/>
        <end position="62"/>
    </location>
</feature>
<dbReference type="EMBL" id="BAABIB010000154">
    <property type="protein sequence ID" value="GAA4667708.1"/>
    <property type="molecule type" value="Genomic_DNA"/>
</dbReference>
<organism evidence="4 5">
    <name type="scientific">Amycolatopsis dongchuanensis</name>
    <dbReference type="NCBI Taxonomy" id="1070866"/>
    <lineage>
        <taxon>Bacteria</taxon>
        <taxon>Bacillati</taxon>
        <taxon>Actinomycetota</taxon>
        <taxon>Actinomycetes</taxon>
        <taxon>Pseudonocardiales</taxon>
        <taxon>Pseudonocardiaceae</taxon>
        <taxon>Amycolatopsis</taxon>
    </lineage>
</organism>
<keyword evidence="2" id="KW-0963">Cytoplasm</keyword>
<sequence length="246" mass="27464">MARRGGGKGLFKKIAGWFREPKKPATAPPPVISAPRPQTPPGRTVETGPPPPRVDPNPPPRPRTGNRYGGKEKPMEDHYKYETRLNEPPFVGKQVTRLNDTKLEKRRVYIDKDGRMRYAKDGTLFDTSKATKVHKGDEGRAIFVMDRHGNVYASNYQAEGEFHHSTLTNGRPVAAAGELFVKDGRIIKITDNSGHYRPGTQQTVNMWEELKIHGLGDTPLHMQGAGGMKIPPKELAKLKNELEMTP</sequence>
<keyword evidence="5" id="KW-1185">Reference proteome</keyword>
<reference evidence="5" key="1">
    <citation type="journal article" date="2019" name="Int. J. Syst. Evol. Microbiol.">
        <title>The Global Catalogue of Microorganisms (GCM) 10K type strain sequencing project: providing services to taxonomists for standard genome sequencing and annotation.</title>
        <authorList>
            <consortium name="The Broad Institute Genomics Platform"/>
            <consortium name="The Broad Institute Genome Sequencing Center for Infectious Disease"/>
            <person name="Wu L."/>
            <person name="Ma J."/>
        </authorList>
    </citation>
    <scope>NUCLEOTIDE SEQUENCE [LARGE SCALE GENOMIC DNA]</scope>
    <source>
        <strain evidence="5">JCM 18054</strain>
    </source>
</reference>
<evidence type="ECO:0000256" key="1">
    <source>
        <dbReference type="ARBA" id="ARBA00004496"/>
    </source>
</evidence>
<evidence type="ECO:0000313" key="5">
    <source>
        <dbReference type="Proteomes" id="UP001500192"/>
    </source>
</evidence>
<comment type="subcellular location">
    <subcellularLocation>
        <location evidence="1">Cytoplasm</location>
    </subcellularLocation>
</comment>
<gene>
    <name evidence="4" type="ORF">GCM10023214_72230</name>
</gene>
<evidence type="ECO:0000313" key="4">
    <source>
        <dbReference type="EMBL" id="GAA4667708.1"/>
    </source>
</evidence>
<dbReference type="PANTHER" id="PTHR31250">
    <property type="entry name" value="IQ DOMAIN-CONTAINING PROTEIN IQM3"/>
    <property type="match status" value="1"/>
</dbReference>
<accession>A0ABP8VQ25</accession>
<evidence type="ECO:0000256" key="2">
    <source>
        <dbReference type="ARBA" id="ARBA00022490"/>
    </source>
</evidence>
<dbReference type="RefSeq" id="WP_346056460.1">
    <property type="nucleotide sequence ID" value="NZ_BAABIB010000154.1"/>
</dbReference>
<dbReference type="PANTHER" id="PTHR31250:SF27">
    <property type="entry name" value="IQ DOMAIN-CONTAINING PROTEIN IQM5"/>
    <property type="match status" value="1"/>
</dbReference>
<protein>
    <submittedName>
        <fullName evidence="4">Uncharacterized protein</fullName>
    </submittedName>
</protein>
<feature type="region of interest" description="Disordered" evidence="3">
    <location>
        <begin position="1"/>
        <end position="74"/>
    </location>
</feature>
<comment type="caution">
    <text evidence="4">The sequence shown here is derived from an EMBL/GenBank/DDBJ whole genome shotgun (WGS) entry which is preliminary data.</text>
</comment>
<evidence type="ECO:0000256" key="3">
    <source>
        <dbReference type="SAM" id="MobiDB-lite"/>
    </source>
</evidence>
<proteinExistence type="predicted"/>
<dbReference type="Proteomes" id="UP001500192">
    <property type="component" value="Unassembled WGS sequence"/>
</dbReference>
<dbReference type="InterPro" id="IPR044159">
    <property type="entry name" value="IQM"/>
</dbReference>
<feature type="compositionally biased region" description="Pro residues" evidence="3">
    <location>
        <begin position="26"/>
        <end position="40"/>
    </location>
</feature>
<name>A0ABP8VQ25_9PSEU</name>